<gene>
    <name evidence="6" type="ORF">Bca52824_070980</name>
</gene>
<keyword evidence="1" id="KW-0479">Metal-binding</keyword>
<dbReference type="SUPFAM" id="SSF48239">
    <property type="entry name" value="Terpenoid cyclases/Protein prenyltransferases"/>
    <property type="match status" value="1"/>
</dbReference>
<protein>
    <submittedName>
        <fullName evidence="6">Uncharacterized protein</fullName>
    </submittedName>
</protein>
<feature type="domain" description="Terpene synthase N-terminal" evidence="4">
    <location>
        <begin position="18"/>
        <end position="72"/>
    </location>
</feature>
<dbReference type="InterPro" id="IPR050148">
    <property type="entry name" value="Terpene_synthase-like"/>
</dbReference>
<dbReference type="AlphaFoldDB" id="A0A8X7U5K0"/>
<keyword evidence="7" id="KW-1185">Reference proteome</keyword>
<dbReference type="PANTHER" id="PTHR31225">
    <property type="entry name" value="OS04G0344100 PROTEIN-RELATED"/>
    <property type="match status" value="1"/>
</dbReference>
<dbReference type="Pfam" id="PF01397">
    <property type="entry name" value="Terpene_synth"/>
    <property type="match status" value="2"/>
</dbReference>
<comment type="caution">
    <text evidence="6">The sequence shown here is derived from an EMBL/GenBank/DDBJ whole genome shotgun (WGS) entry which is preliminary data.</text>
</comment>
<dbReference type="CDD" id="cd00684">
    <property type="entry name" value="Terpene_cyclase_plant_C1"/>
    <property type="match status" value="1"/>
</dbReference>
<dbReference type="InterPro" id="IPR034741">
    <property type="entry name" value="Terpene_cyclase-like_1_C"/>
</dbReference>
<evidence type="ECO:0000313" key="7">
    <source>
        <dbReference type="Proteomes" id="UP000886595"/>
    </source>
</evidence>
<dbReference type="InterPro" id="IPR044814">
    <property type="entry name" value="Terpene_cyclase_plant_C1"/>
</dbReference>
<dbReference type="Gene3D" id="1.50.10.130">
    <property type="entry name" value="Terpene synthase, N-terminal domain"/>
    <property type="match status" value="2"/>
</dbReference>
<organism evidence="6 7">
    <name type="scientific">Brassica carinata</name>
    <name type="common">Ethiopian mustard</name>
    <name type="synonym">Abyssinian cabbage</name>
    <dbReference type="NCBI Taxonomy" id="52824"/>
    <lineage>
        <taxon>Eukaryota</taxon>
        <taxon>Viridiplantae</taxon>
        <taxon>Streptophyta</taxon>
        <taxon>Embryophyta</taxon>
        <taxon>Tracheophyta</taxon>
        <taxon>Spermatophyta</taxon>
        <taxon>Magnoliopsida</taxon>
        <taxon>eudicotyledons</taxon>
        <taxon>Gunneridae</taxon>
        <taxon>Pentapetalae</taxon>
        <taxon>rosids</taxon>
        <taxon>malvids</taxon>
        <taxon>Brassicales</taxon>
        <taxon>Brassicaceae</taxon>
        <taxon>Brassiceae</taxon>
        <taxon>Brassica</taxon>
    </lineage>
</organism>
<dbReference type="GO" id="GO:0010333">
    <property type="term" value="F:terpene synthase activity"/>
    <property type="evidence" value="ECO:0007669"/>
    <property type="project" value="InterPro"/>
</dbReference>
<evidence type="ECO:0000256" key="2">
    <source>
        <dbReference type="ARBA" id="ARBA00022842"/>
    </source>
</evidence>
<dbReference type="GO" id="GO:0000287">
    <property type="term" value="F:magnesium ion binding"/>
    <property type="evidence" value="ECO:0007669"/>
    <property type="project" value="InterPro"/>
</dbReference>
<dbReference type="SFLD" id="SFLDS00005">
    <property type="entry name" value="Isoprenoid_Synthase_Type_I"/>
    <property type="match status" value="1"/>
</dbReference>
<dbReference type="InterPro" id="IPR008930">
    <property type="entry name" value="Terpenoid_cyclase/PrenylTrfase"/>
</dbReference>
<dbReference type="SUPFAM" id="SSF48576">
    <property type="entry name" value="Terpenoid synthases"/>
    <property type="match status" value="1"/>
</dbReference>
<dbReference type="OrthoDB" id="1936865at2759"/>
<sequence length="474" mass="54949">MLDRGGTFGATLPSWKEVEAVEKAKLLKEEVRMTLVETQGSIEQLERIDALERLGISYHYKHEIHNILKNSRQSETGVFSKNLRKNIKGLLSLYEASYFSMQSEFKLKEARTYASERLCEFVAENSKTICGNDDEAYTLEMVKRVLENRFAELDFNMVQANHQEELKLMSSWWNSTGLMKQLDFVRDRITEKYFWSTGIFYEPEHSYYRKILTKIFMLITTMDDIYDIYGTLEELENFTDVVEKWDVNYVETLPEYMKMCFLFLYNEINQMGYDVLRDKGLNVIPYLKQVWTDLFKTFLIEAKWYKTGHKPSFEEYMQNSLISSSVPTILLHLFSVLSDHGTHQTLTDVSKNHHSVVRSSATILRLANDLATSTQEMARGDSPKSVQCYMYDTRTSEEEAREQIQIIISDSWDDINSGFNKEHTSALPPGFVAAAANLNRVVQCIYQHGDGHGCPEKAKTVDHIHSVLFNPIPF</sequence>
<dbReference type="InterPro" id="IPR008949">
    <property type="entry name" value="Isoprenoid_synthase_dom_sf"/>
</dbReference>
<keyword evidence="3" id="KW-0464">Manganese</keyword>
<keyword evidence="2" id="KW-0460">Magnesium</keyword>
<dbReference type="PANTHER" id="PTHR31225:SF129">
    <property type="entry name" value="(RAPE) HYPOTHETICAL PROTEIN"/>
    <property type="match status" value="1"/>
</dbReference>
<dbReference type="InterPro" id="IPR001906">
    <property type="entry name" value="Terpene_synth_N"/>
</dbReference>
<dbReference type="InterPro" id="IPR005630">
    <property type="entry name" value="Terpene_synthase_metal-bd"/>
</dbReference>
<feature type="domain" description="Terpene synthase N-terminal" evidence="4">
    <location>
        <begin position="74"/>
        <end position="128"/>
    </location>
</feature>
<reference evidence="6 7" key="1">
    <citation type="submission" date="2020-02" db="EMBL/GenBank/DDBJ databases">
        <authorList>
            <person name="Ma Q."/>
            <person name="Huang Y."/>
            <person name="Song X."/>
            <person name="Pei D."/>
        </authorList>
    </citation>
    <scope>NUCLEOTIDE SEQUENCE [LARGE SCALE GENOMIC DNA]</scope>
    <source>
        <strain evidence="6">Sxm20200214</strain>
        <tissue evidence="6">Leaf</tissue>
    </source>
</reference>
<evidence type="ECO:0000313" key="6">
    <source>
        <dbReference type="EMBL" id="KAG2263901.1"/>
    </source>
</evidence>
<evidence type="ECO:0000259" key="5">
    <source>
        <dbReference type="Pfam" id="PF03936"/>
    </source>
</evidence>
<dbReference type="EMBL" id="JAAMPC010000014">
    <property type="protein sequence ID" value="KAG2263901.1"/>
    <property type="molecule type" value="Genomic_DNA"/>
</dbReference>
<proteinExistence type="predicted"/>
<dbReference type="Pfam" id="PF03936">
    <property type="entry name" value="Terpene_synth_C"/>
    <property type="match status" value="1"/>
</dbReference>
<dbReference type="Proteomes" id="UP000886595">
    <property type="component" value="Unassembled WGS sequence"/>
</dbReference>
<evidence type="ECO:0000256" key="1">
    <source>
        <dbReference type="ARBA" id="ARBA00022723"/>
    </source>
</evidence>
<feature type="domain" description="Terpene synthase metal-binding" evidence="5">
    <location>
        <begin position="176"/>
        <end position="414"/>
    </location>
</feature>
<dbReference type="Gene3D" id="1.10.600.10">
    <property type="entry name" value="Farnesyl Diphosphate Synthase"/>
    <property type="match status" value="1"/>
</dbReference>
<dbReference type="FunFam" id="1.10.600.10:FF:000007">
    <property type="entry name" value="Isoprene synthase, chloroplastic"/>
    <property type="match status" value="1"/>
</dbReference>
<dbReference type="SFLD" id="SFLDG01019">
    <property type="entry name" value="Terpene_Cyclase_Like_1_C_Termi"/>
    <property type="match status" value="1"/>
</dbReference>
<dbReference type="InterPro" id="IPR036965">
    <property type="entry name" value="Terpene_synth_N_sf"/>
</dbReference>
<name>A0A8X7U5K0_BRACI</name>
<accession>A0A8X7U5K0</accession>
<evidence type="ECO:0000259" key="4">
    <source>
        <dbReference type="Pfam" id="PF01397"/>
    </source>
</evidence>
<dbReference type="GO" id="GO:0016102">
    <property type="term" value="P:diterpenoid biosynthetic process"/>
    <property type="evidence" value="ECO:0007669"/>
    <property type="project" value="InterPro"/>
</dbReference>
<evidence type="ECO:0000256" key="3">
    <source>
        <dbReference type="ARBA" id="ARBA00023211"/>
    </source>
</evidence>